<feature type="transmembrane region" description="Helical" evidence="2">
    <location>
        <begin position="35"/>
        <end position="53"/>
    </location>
</feature>
<dbReference type="GO" id="GO:0005935">
    <property type="term" value="C:cellular bud neck"/>
    <property type="evidence" value="ECO:0007669"/>
    <property type="project" value="TreeGrafter"/>
</dbReference>
<gene>
    <name evidence="3" type="ORF">BDY21DRAFT_420886</name>
</gene>
<dbReference type="Proteomes" id="UP000799766">
    <property type="component" value="Unassembled WGS sequence"/>
</dbReference>
<sequence>MPILYHRQDIIDDLNGAKDTFSSWDKCMAESYCKYPVIVAIVVGSLIAISVLICCMRCLCFGKECCCGCLSCCNACCPSPRRRGHKELSNSAPPPMPYGGNQPAYGGAGPTAQQYRAPLQPSYAQPQPDRPQFATFDVSSGKGGNYNEDALPAMPTWEQAKSTKVEETVAPQQTEEVELNKLDKDGREVGAEGVGAAIALPNSGDEASIRPGALPRTNTGFQSLDRTNSPYRGSPTPGVQRTNTGYASIGRSNSPYNGSQASQQGRPGMQRSNTGYSSAYGSTYSAGEQAPFIGGAMGRPDRYPPNNGVAPYHDQHQYGQDGGQYPQDNPAYGQDDNRYGQGNTQYGRADPQYGHDDPYRQDNAQFRQDSYGQAPYGQAHAQAPYGQASYGQTTGQAFGQPRYARDNMSPMHSPPPAVTPLPQLSSPPPALQAGYSAYRPAEQPVYAPRSYTPANEQPAAVFEAPGDNTFVPQQQQGAGYSSAPSGRKPVPGSQPYF</sequence>
<keyword evidence="2" id="KW-0812">Transmembrane</keyword>
<organism evidence="3 4">
    <name type="scientific">Lineolata rhizophorae</name>
    <dbReference type="NCBI Taxonomy" id="578093"/>
    <lineage>
        <taxon>Eukaryota</taxon>
        <taxon>Fungi</taxon>
        <taxon>Dikarya</taxon>
        <taxon>Ascomycota</taxon>
        <taxon>Pezizomycotina</taxon>
        <taxon>Dothideomycetes</taxon>
        <taxon>Dothideomycetes incertae sedis</taxon>
        <taxon>Lineolatales</taxon>
        <taxon>Lineolataceae</taxon>
        <taxon>Lineolata</taxon>
    </lineage>
</organism>
<dbReference type="PANTHER" id="PTHR40018:SF1">
    <property type="entry name" value="[PSI+] INDUCTION PROTEIN 2"/>
    <property type="match status" value="1"/>
</dbReference>
<dbReference type="GO" id="GO:0005886">
    <property type="term" value="C:plasma membrane"/>
    <property type="evidence" value="ECO:0007669"/>
    <property type="project" value="TreeGrafter"/>
</dbReference>
<feature type="compositionally biased region" description="Polar residues" evidence="1">
    <location>
        <begin position="216"/>
        <end position="273"/>
    </location>
</feature>
<feature type="region of interest" description="Disordered" evidence="1">
    <location>
        <begin position="202"/>
        <end position="362"/>
    </location>
</feature>
<protein>
    <recommendedName>
        <fullName evidence="5">Fibroin-3 related protein</fullName>
    </recommendedName>
</protein>
<feature type="region of interest" description="Disordered" evidence="1">
    <location>
        <begin position="378"/>
        <end position="497"/>
    </location>
</feature>
<keyword evidence="4" id="KW-1185">Reference proteome</keyword>
<feature type="compositionally biased region" description="Low complexity" evidence="1">
    <location>
        <begin position="317"/>
        <end position="328"/>
    </location>
</feature>
<feature type="compositionally biased region" description="Polar residues" evidence="1">
    <location>
        <begin position="470"/>
        <end position="484"/>
    </location>
</feature>
<evidence type="ECO:0000256" key="2">
    <source>
        <dbReference type="SAM" id="Phobius"/>
    </source>
</evidence>
<name>A0A6A6P3A6_9PEZI</name>
<dbReference type="AlphaFoldDB" id="A0A6A6P3A6"/>
<dbReference type="PANTHER" id="PTHR40018">
    <property type="entry name" value="[PSI+] INDUCTION PROTEIN 2"/>
    <property type="match status" value="1"/>
</dbReference>
<evidence type="ECO:0008006" key="5">
    <source>
        <dbReference type="Google" id="ProtNLM"/>
    </source>
</evidence>
<evidence type="ECO:0000256" key="1">
    <source>
        <dbReference type="SAM" id="MobiDB-lite"/>
    </source>
</evidence>
<evidence type="ECO:0000313" key="4">
    <source>
        <dbReference type="Proteomes" id="UP000799766"/>
    </source>
</evidence>
<feature type="region of interest" description="Disordered" evidence="1">
    <location>
        <begin position="87"/>
        <end position="111"/>
    </location>
</feature>
<feature type="compositionally biased region" description="Low complexity" evidence="1">
    <location>
        <begin position="274"/>
        <end position="287"/>
    </location>
</feature>
<accession>A0A6A6P3A6</accession>
<dbReference type="InterPro" id="IPR037504">
    <property type="entry name" value="PSI_induc_2"/>
</dbReference>
<feature type="compositionally biased region" description="Pro residues" evidence="1">
    <location>
        <begin position="412"/>
        <end position="430"/>
    </location>
</feature>
<proteinExistence type="predicted"/>
<keyword evidence="2" id="KW-1133">Transmembrane helix</keyword>
<evidence type="ECO:0000313" key="3">
    <source>
        <dbReference type="EMBL" id="KAF2458232.1"/>
    </source>
</evidence>
<keyword evidence="2" id="KW-0472">Membrane</keyword>
<dbReference type="EMBL" id="MU001678">
    <property type="protein sequence ID" value="KAF2458232.1"/>
    <property type="molecule type" value="Genomic_DNA"/>
</dbReference>
<dbReference type="OrthoDB" id="5401332at2759"/>
<reference evidence="3" key="1">
    <citation type="journal article" date="2020" name="Stud. Mycol.">
        <title>101 Dothideomycetes genomes: a test case for predicting lifestyles and emergence of pathogens.</title>
        <authorList>
            <person name="Haridas S."/>
            <person name="Albert R."/>
            <person name="Binder M."/>
            <person name="Bloem J."/>
            <person name="Labutti K."/>
            <person name="Salamov A."/>
            <person name="Andreopoulos B."/>
            <person name="Baker S."/>
            <person name="Barry K."/>
            <person name="Bills G."/>
            <person name="Bluhm B."/>
            <person name="Cannon C."/>
            <person name="Castanera R."/>
            <person name="Culley D."/>
            <person name="Daum C."/>
            <person name="Ezra D."/>
            <person name="Gonzalez J."/>
            <person name="Henrissat B."/>
            <person name="Kuo A."/>
            <person name="Liang C."/>
            <person name="Lipzen A."/>
            <person name="Lutzoni F."/>
            <person name="Magnuson J."/>
            <person name="Mondo S."/>
            <person name="Nolan M."/>
            <person name="Ohm R."/>
            <person name="Pangilinan J."/>
            <person name="Park H.-J."/>
            <person name="Ramirez L."/>
            <person name="Alfaro M."/>
            <person name="Sun H."/>
            <person name="Tritt A."/>
            <person name="Yoshinaga Y."/>
            <person name="Zwiers L.-H."/>
            <person name="Turgeon B."/>
            <person name="Goodwin S."/>
            <person name="Spatafora J."/>
            <person name="Crous P."/>
            <person name="Grigoriev I."/>
        </authorList>
    </citation>
    <scope>NUCLEOTIDE SEQUENCE</scope>
    <source>
        <strain evidence="3">ATCC 16933</strain>
    </source>
</reference>